<dbReference type="SUPFAM" id="SSF56059">
    <property type="entry name" value="Glutathione synthetase ATP-binding domain-like"/>
    <property type="match status" value="1"/>
</dbReference>
<accession>A0A6J4T370</accession>
<dbReference type="Gene3D" id="3.40.50.261">
    <property type="entry name" value="Succinyl-CoA synthetase domains"/>
    <property type="match status" value="1"/>
</dbReference>
<dbReference type="PIRSF" id="PIRSF001554">
    <property type="entry name" value="SucCS_beta"/>
    <property type="match status" value="1"/>
</dbReference>
<dbReference type="Pfam" id="PF08442">
    <property type="entry name" value="ATP-grasp_2"/>
    <property type="match status" value="1"/>
</dbReference>
<name>A0A6J4T370_9ACTN</name>
<feature type="domain" description="ATP-grasp" evidence="4">
    <location>
        <begin position="9"/>
        <end position="219"/>
    </location>
</feature>
<dbReference type="InterPro" id="IPR011761">
    <property type="entry name" value="ATP-grasp"/>
</dbReference>
<dbReference type="PANTHER" id="PTHR11815">
    <property type="entry name" value="SUCCINYL-COA SYNTHETASE BETA CHAIN"/>
    <property type="match status" value="1"/>
</dbReference>
<dbReference type="AlphaFoldDB" id="A0A6J4T370"/>
<reference evidence="5" key="1">
    <citation type="submission" date="2020-02" db="EMBL/GenBank/DDBJ databases">
        <authorList>
            <person name="Meier V. D."/>
        </authorList>
    </citation>
    <scope>NUCLEOTIDE SEQUENCE</scope>
    <source>
        <strain evidence="5">AVDCRST_MAG53</strain>
    </source>
</reference>
<evidence type="ECO:0000256" key="2">
    <source>
        <dbReference type="ARBA" id="ARBA00022741"/>
    </source>
</evidence>
<sequence>MRFFEYEAREIVKRAGIPVTTFGFATTPEEARRAAEEIGGPVVIKSQVLTGGRMKAGGVQFADTPEEAAEKAGPVLELVINGQEPRGVLVDTKAEVEQEYYAGVVWDGIRKQPVILFSDMGGIDIEEVAEQHPDHVGRQHFSNILPLSEFQAKQVVAAVGVTGPALNKLVPIIKRLAQMFVDNDLTLCEINPLGRMADGSFVALDAHMDMENEARARHKALLEELGVGDDETREAREPTAFELAGEAVDNASHRGVAGNVTEFDGNIGLVIGAGGGSLTLFDAVRKYGGKPANYCEIGGNPSVEKACGLAKLVLQKPGVEKIAVMMSIVSNTRVDIVARGVIKACLELDMDPAEKIAIFRIPGAWEDEGFKILKKYGVEYADRSVSMHEAAERAVEKIGGRAA</sequence>
<proteinExistence type="predicted"/>
<keyword evidence="2 3" id="KW-0547">Nucleotide-binding</keyword>
<dbReference type="GO" id="GO:0006104">
    <property type="term" value="P:succinyl-CoA metabolic process"/>
    <property type="evidence" value="ECO:0007669"/>
    <property type="project" value="TreeGrafter"/>
</dbReference>
<dbReference type="InterPro" id="IPR013815">
    <property type="entry name" value="ATP_grasp_subdomain_1"/>
</dbReference>
<dbReference type="GO" id="GO:0005524">
    <property type="term" value="F:ATP binding"/>
    <property type="evidence" value="ECO:0007669"/>
    <property type="project" value="UniProtKB-UniRule"/>
</dbReference>
<dbReference type="SUPFAM" id="SSF52210">
    <property type="entry name" value="Succinyl-CoA synthetase domains"/>
    <property type="match status" value="1"/>
</dbReference>
<dbReference type="Gene3D" id="3.30.470.20">
    <property type="entry name" value="ATP-grasp fold, B domain"/>
    <property type="match status" value="1"/>
</dbReference>
<dbReference type="GO" id="GO:0042709">
    <property type="term" value="C:succinate-CoA ligase complex"/>
    <property type="evidence" value="ECO:0007669"/>
    <property type="project" value="TreeGrafter"/>
</dbReference>
<keyword evidence="3" id="KW-0067">ATP-binding</keyword>
<organism evidence="5">
    <name type="scientific">uncultured Solirubrobacteraceae bacterium</name>
    <dbReference type="NCBI Taxonomy" id="1162706"/>
    <lineage>
        <taxon>Bacteria</taxon>
        <taxon>Bacillati</taxon>
        <taxon>Actinomycetota</taxon>
        <taxon>Thermoleophilia</taxon>
        <taxon>Solirubrobacterales</taxon>
        <taxon>Solirubrobacteraceae</taxon>
        <taxon>environmental samples</taxon>
    </lineage>
</organism>
<dbReference type="InterPro" id="IPR013650">
    <property type="entry name" value="ATP-grasp_succ-CoA_synth-type"/>
</dbReference>
<dbReference type="GO" id="GO:0006099">
    <property type="term" value="P:tricarboxylic acid cycle"/>
    <property type="evidence" value="ECO:0007669"/>
    <property type="project" value="InterPro"/>
</dbReference>
<dbReference type="Gene3D" id="3.30.1490.20">
    <property type="entry name" value="ATP-grasp fold, A domain"/>
    <property type="match status" value="1"/>
</dbReference>
<dbReference type="GO" id="GO:0046872">
    <property type="term" value="F:metal ion binding"/>
    <property type="evidence" value="ECO:0007669"/>
    <property type="project" value="InterPro"/>
</dbReference>
<evidence type="ECO:0000256" key="1">
    <source>
        <dbReference type="ARBA" id="ARBA00022598"/>
    </source>
</evidence>
<protein>
    <submittedName>
        <fullName evidence="5">Succinyl-CoA ligase [ADP-forming] beta chain</fullName>
        <ecNumber evidence="5">6.2.1.5</ecNumber>
    </submittedName>
</protein>
<dbReference type="EMBL" id="CADCVR010000086">
    <property type="protein sequence ID" value="CAA9512725.1"/>
    <property type="molecule type" value="Genomic_DNA"/>
</dbReference>
<evidence type="ECO:0000256" key="3">
    <source>
        <dbReference type="PROSITE-ProRule" id="PRU00409"/>
    </source>
</evidence>
<dbReference type="InterPro" id="IPR005809">
    <property type="entry name" value="Succ_CoA_ligase-like_bsu"/>
</dbReference>
<gene>
    <name evidence="5" type="ORF">AVDCRST_MAG53-2728</name>
</gene>
<dbReference type="EC" id="6.2.1.5" evidence="5"/>
<dbReference type="InterPro" id="IPR016102">
    <property type="entry name" value="Succinyl-CoA_synth-like"/>
</dbReference>
<dbReference type="PROSITE" id="PS50975">
    <property type="entry name" value="ATP_GRASP"/>
    <property type="match status" value="1"/>
</dbReference>
<evidence type="ECO:0000259" key="4">
    <source>
        <dbReference type="PROSITE" id="PS50975"/>
    </source>
</evidence>
<evidence type="ECO:0000313" key="5">
    <source>
        <dbReference type="EMBL" id="CAA9512725.1"/>
    </source>
</evidence>
<keyword evidence="1 5" id="KW-0436">Ligase</keyword>
<dbReference type="PANTHER" id="PTHR11815:SF10">
    <property type="entry name" value="SUCCINATE--COA LIGASE [GDP-FORMING] SUBUNIT BETA, MITOCHONDRIAL"/>
    <property type="match status" value="1"/>
</dbReference>
<dbReference type="GO" id="GO:0004775">
    <property type="term" value="F:succinate-CoA ligase (ADP-forming) activity"/>
    <property type="evidence" value="ECO:0007669"/>
    <property type="project" value="UniProtKB-EC"/>
</dbReference>